<keyword evidence="2" id="KW-1185">Reference proteome</keyword>
<organism evidence="1 2">
    <name type="scientific">Streptoalloteichus hindustanus</name>
    <dbReference type="NCBI Taxonomy" id="2017"/>
    <lineage>
        <taxon>Bacteria</taxon>
        <taxon>Bacillati</taxon>
        <taxon>Actinomycetota</taxon>
        <taxon>Actinomycetes</taxon>
        <taxon>Pseudonocardiales</taxon>
        <taxon>Pseudonocardiaceae</taxon>
        <taxon>Streptoalloteichus</taxon>
    </lineage>
</organism>
<dbReference type="EMBL" id="FQVN01000002">
    <property type="protein sequence ID" value="SHE92945.1"/>
    <property type="molecule type" value="Genomic_DNA"/>
</dbReference>
<proteinExistence type="predicted"/>
<protein>
    <submittedName>
        <fullName evidence="1">Uncharacterized protein</fullName>
    </submittedName>
</protein>
<accession>A0A1M4XHG3</accession>
<dbReference type="OrthoDB" id="3523497at2"/>
<sequence length="144" mass="15801">MRRELGGGWSIDLDGTVVGRVIGANTRFTGFGRTVWAAVWDLPAVEPPAETLAWLKTGARPHGLRGFEEPGSDDEELRYASWCRETAAGQDRYGLYAYTVRPTSYVHTAFLATVADDLDWAVTAWRSLRHRPGRDHGGAPLAGS</sequence>
<dbReference type="STRING" id="2017.SAMN05444320_1025"/>
<evidence type="ECO:0000313" key="1">
    <source>
        <dbReference type="EMBL" id="SHE92945.1"/>
    </source>
</evidence>
<evidence type="ECO:0000313" key="2">
    <source>
        <dbReference type="Proteomes" id="UP000184501"/>
    </source>
</evidence>
<name>A0A1M4XHG3_STRHI</name>
<dbReference type="Proteomes" id="UP000184501">
    <property type="component" value="Unassembled WGS sequence"/>
</dbReference>
<gene>
    <name evidence="1" type="ORF">SAMN05444320_1025</name>
</gene>
<reference evidence="1 2" key="1">
    <citation type="submission" date="2016-11" db="EMBL/GenBank/DDBJ databases">
        <authorList>
            <person name="Jaros S."/>
            <person name="Januszkiewicz K."/>
            <person name="Wedrychowicz H."/>
        </authorList>
    </citation>
    <scope>NUCLEOTIDE SEQUENCE [LARGE SCALE GENOMIC DNA]</scope>
    <source>
        <strain evidence="1 2">DSM 44523</strain>
    </source>
</reference>
<dbReference type="AlphaFoldDB" id="A0A1M4XHG3"/>
<dbReference type="RefSeq" id="WP_143173977.1">
    <property type="nucleotide sequence ID" value="NZ_FQVN01000002.1"/>
</dbReference>